<sequence>PLTTPSVLPQRVRGASLAQQLRSQAAQAEDQPEDGSDDEVISPDASARAMSAIHQGLKRAWMSEDDDTPHGAHGRPSDAAGPTAHDL</sequence>
<comment type="caution">
    <text evidence="2">The sequence shown here is derived from an EMBL/GenBank/DDBJ whole genome shotgun (WGS) entry which is preliminary data.</text>
</comment>
<organism evidence="2 3">
    <name type="scientific">Streptomyces carpinensis</name>
    <dbReference type="NCBI Taxonomy" id="66369"/>
    <lineage>
        <taxon>Bacteria</taxon>
        <taxon>Bacillati</taxon>
        <taxon>Actinomycetota</taxon>
        <taxon>Actinomycetes</taxon>
        <taxon>Kitasatosporales</taxon>
        <taxon>Streptomycetaceae</taxon>
        <taxon>Streptomyces</taxon>
    </lineage>
</organism>
<dbReference type="Proteomes" id="UP001458415">
    <property type="component" value="Unassembled WGS sequence"/>
</dbReference>
<feature type="non-terminal residue" evidence="2">
    <location>
        <position position="1"/>
    </location>
</feature>
<feature type="region of interest" description="Disordered" evidence="1">
    <location>
        <begin position="1"/>
        <end position="41"/>
    </location>
</feature>
<gene>
    <name evidence="2" type="ORF">ABT317_42555</name>
</gene>
<feature type="region of interest" description="Disordered" evidence="1">
    <location>
        <begin position="60"/>
        <end position="87"/>
    </location>
</feature>
<protein>
    <recommendedName>
        <fullName evidence="4">Histidine kinase</fullName>
    </recommendedName>
</protein>
<name>A0ABV1WH07_9ACTN</name>
<evidence type="ECO:0008006" key="4">
    <source>
        <dbReference type="Google" id="ProtNLM"/>
    </source>
</evidence>
<dbReference type="EMBL" id="JBEPCU010001387">
    <property type="protein sequence ID" value="MER6983465.1"/>
    <property type="molecule type" value="Genomic_DNA"/>
</dbReference>
<feature type="compositionally biased region" description="Low complexity" evidence="1">
    <location>
        <begin position="15"/>
        <end position="28"/>
    </location>
</feature>
<feature type="compositionally biased region" description="Acidic residues" evidence="1">
    <location>
        <begin position="30"/>
        <end position="41"/>
    </location>
</feature>
<evidence type="ECO:0000256" key="1">
    <source>
        <dbReference type="SAM" id="MobiDB-lite"/>
    </source>
</evidence>
<evidence type="ECO:0000313" key="3">
    <source>
        <dbReference type="Proteomes" id="UP001458415"/>
    </source>
</evidence>
<keyword evidence="3" id="KW-1185">Reference proteome</keyword>
<reference evidence="2 3" key="1">
    <citation type="submission" date="2024-06" db="EMBL/GenBank/DDBJ databases">
        <title>The Natural Products Discovery Center: Release of the First 8490 Sequenced Strains for Exploring Actinobacteria Biosynthetic Diversity.</title>
        <authorList>
            <person name="Kalkreuter E."/>
            <person name="Kautsar S.A."/>
            <person name="Yang D."/>
            <person name="Bader C.D."/>
            <person name="Teijaro C.N."/>
            <person name="Fluegel L."/>
            <person name="Davis C.M."/>
            <person name="Simpson J.R."/>
            <person name="Lauterbach L."/>
            <person name="Steele A.D."/>
            <person name="Gui C."/>
            <person name="Meng S."/>
            <person name="Li G."/>
            <person name="Viehrig K."/>
            <person name="Ye F."/>
            <person name="Su P."/>
            <person name="Kiefer A.F."/>
            <person name="Nichols A."/>
            <person name="Cepeda A.J."/>
            <person name="Yan W."/>
            <person name="Fan B."/>
            <person name="Jiang Y."/>
            <person name="Adhikari A."/>
            <person name="Zheng C.-J."/>
            <person name="Schuster L."/>
            <person name="Cowan T.M."/>
            <person name="Smanski M.J."/>
            <person name="Chevrette M.G."/>
            <person name="De Carvalho L.P.S."/>
            <person name="Shen B."/>
        </authorList>
    </citation>
    <scope>NUCLEOTIDE SEQUENCE [LARGE SCALE GENOMIC DNA]</scope>
    <source>
        <strain evidence="2 3">NPDC000634</strain>
    </source>
</reference>
<proteinExistence type="predicted"/>
<accession>A0ABV1WH07</accession>
<evidence type="ECO:0000313" key="2">
    <source>
        <dbReference type="EMBL" id="MER6983465.1"/>
    </source>
</evidence>